<dbReference type="SMART" id="SM00326">
    <property type="entry name" value="SH3"/>
    <property type="match status" value="1"/>
</dbReference>
<protein>
    <submittedName>
        <fullName evidence="12">LIM and SH3 domain protein Lasp</fullName>
    </submittedName>
</protein>
<dbReference type="Pfam" id="PF00018">
    <property type="entry name" value="SH3_1"/>
    <property type="match status" value="1"/>
</dbReference>
<dbReference type="SUPFAM" id="SSF57716">
    <property type="entry name" value="Glucocorticoid receptor-like (DNA-binding domain)"/>
    <property type="match status" value="1"/>
</dbReference>
<dbReference type="PRINTS" id="PR00452">
    <property type="entry name" value="SH3DOMAIN"/>
</dbReference>
<dbReference type="PROSITE" id="PS51216">
    <property type="entry name" value="NEBULIN"/>
    <property type="match status" value="2"/>
</dbReference>
<feature type="compositionally biased region" description="Low complexity" evidence="8">
    <location>
        <begin position="188"/>
        <end position="204"/>
    </location>
</feature>
<feature type="domain" description="SH3" evidence="9">
    <location>
        <begin position="455"/>
        <end position="514"/>
    </location>
</feature>
<feature type="region of interest" description="Disordered" evidence="8">
    <location>
        <begin position="350"/>
        <end position="417"/>
    </location>
</feature>
<feature type="compositionally biased region" description="Polar residues" evidence="8">
    <location>
        <begin position="282"/>
        <end position="305"/>
    </location>
</feature>
<dbReference type="GO" id="GO:0005925">
    <property type="term" value="C:focal adhesion"/>
    <property type="evidence" value="ECO:0007669"/>
    <property type="project" value="TreeGrafter"/>
</dbReference>
<dbReference type="SMART" id="SM00132">
    <property type="entry name" value="LIM"/>
    <property type="match status" value="1"/>
</dbReference>
<evidence type="ECO:0000256" key="7">
    <source>
        <dbReference type="PROSITE-ProRule" id="PRU00192"/>
    </source>
</evidence>
<feature type="compositionally biased region" description="Low complexity" evidence="8">
    <location>
        <begin position="270"/>
        <end position="281"/>
    </location>
</feature>
<dbReference type="Gene3D" id="2.10.110.10">
    <property type="entry name" value="Cysteine Rich Protein"/>
    <property type="match status" value="1"/>
</dbReference>
<keyword evidence="2 6" id="KW-0479">Metal-binding</keyword>
<dbReference type="Gene3D" id="2.30.30.40">
    <property type="entry name" value="SH3 Domains"/>
    <property type="match status" value="1"/>
</dbReference>
<dbReference type="PANTHER" id="PTHR46218:SF4">
    <property type="entry name" value="LIM AND SH3 DOMAIN PROTEIN LASP"/>
    <property type="match status" value="1"/>
</dbReference>
<dbReference type="CDD" id="cd09447">
    <property type="entry name" value="LIM_LASP"/>
    <property type="match status" value="1"/>
</dbReference>
<dbReference type="PANTHER" id="PTHR46218">
    <property type="entry name" value="LASP"/>
    <property type="match status" value="1"/>
</dbReference>
<name>A0AAJ6VXP0_9ACAR</name>
<feature type="compositionally biased region" description="Low complexity" evidence="8">
    <location>
        <begin position="407"/>
        <end position="417"/>
    </location>
</feature>
<dbReference type="Pfam" id="PF00412">
    <property type="entry name" value="LIM"/>
    <property type="match status" value="1"/>
</dbReference>
<dbReference type="GO" id="GO:0051015">
    <property type="term" value="F:actin filament binding"/>
    <property type="evidence" value="ECO:0007669"/>
    <property type="project" value="TreeGrafter"/>
</dbReference>
<keyword evidence="4 6" id="KW-0862">Zinc</keyword>
<dbReference type="InterPro" id="IPR001781">
    <property type="entry name" value="Znf_LIM"/>
</dbReference>
<keyword evidence="3" id="KW-0677">Repeat</keyword>
<dbReference type="Proteomes" id="UP000694867">
    <property type="component" value="Unplaced"/>
</dbReference>
<dbReference type="RefSeq" id="XP_003742819.1">
    <property type="nucleotide sequence ID" value="XM_003742771.2"/>
</dbReference>
<dbReference type="SMART" id="SM00227">
    <property type="entry name" value="NEBU"/>
    <property type="match status" value="2"/>
</dbReference>
<dbReference type="GeneID" id="100897300"/>
<evidence type="ECO:0000256" key="3">
    <source>
        <dbReference type="ARBA" id="ARBA00022737"/>
    </source>
</evidence>
<evidence type="ECO:0000256" key="5">
    <source>
        <dbReference type="ARBA" id="ARBA00023038"/>
    </source>
</evidence>
<keyword evidence="1 7" id="KW-0728">SH3 domain</keyword>
<dbReference type="GO" id="GO:0046872">
    <property type="term" value="F:metal ion binding"/>
    <property type="evidence" value="ECO:0007669"/>
    <property type="project" value="UniProtKB-KW"/>
</dbReference>
<dbReference type="KEGG" id="goe:100897300"/>
<dbReference type="InterPro" id="IPR000900">
    <property type="entry name" value="Nebulin_repeat"/>
</dbReference>
<evidence type="ECO:0000256" key="1">
    <source>
        <dbReference type="ARBA" id="ARBA00022443"/>
    </source>
</evidence>
<dbReference type="PROSITE" id="PS50023">
    <property type="entry name" value="LIM_DOMAIN_2"/>
    <property type="match status" value="1"/>
</dbReference>
<dbReference type="SUPFAM" id="SSF50044">
    <property type="entry name" value="SH3-domain"/>
    <property type="match status" value="1"/>
</dbReference>
<feature type="region of interest" description="Disordered" evidence="8">
    <location>
        <begin position="270"/>
        <end position="316"/>
    </location>
</feature>
<evidence type="ECO:0000256" key="4">
    <source>
        <dbReference type="ARBA" id="ARBA00022833"/>
    </source>
</evidence>
<keyword evidence="11" id="KW-1185">Reference proteome</keyword>
<dbReference type="PROSITE" id="PS00478">
    <property type="entry name" value="LIM_DOMAIN_1"/>
    <property type="match status" value="1"/>
</dbReference>
<organism evidence="11 12">
    <name type="scientific">Galendromus occidentalis</name>
    <name type="common">western predatory mite</name>
    <dbReference type="NCBI Taxonomy" id="34638"/>
    <lineage>
        <taxon>Eukaryota</taxon>
        <taxon>Metazoa</taxon>
        <taxon>Ecdysozoa</taxon>
        <taxon>Arthropoda</taxon>
        <taxon>Chelicerata</taxon>
        <taxon>Arachnida</taxon>
        <taxon>Acari</taxon>
        <taxon>Parasitiformes</taxon>
        <taxon>Mesostigmata</taxon>
        <taxon>Gamasina</taxon>
        <taxon>Phytoseioidea</taxon>
        <taxon>Phytoseiidae</taxon>
        <taxon>Typhlodrominae</taxon>
        <taxon>Galendromus</taxon>
    </lineage>
</organism>
<dbReference type="FunFam" id="2.10.110.10:FF:000087">
    <property type="entry name" value="LIM zinc-binding domain-containing Nebulette"/>
    <property type="match status" value="1"/>
</dbReference>
<dbReference type="AlphaFoldDB" id="A0AAJ6VXP0"/>
<keyword evidence="5 6" id="KW-0440">LIM domain</keyword>
<evidence type="ECO:0000256" key="8">
    <source>
        <dbReference type="SAM" id="MobiDB-lite"/>
    </source>
</evidence>
<evidence type="ECO:0000259" key="9">
    <source>
        <dbReference type="PROSITE" id="PS50002"/>
    </source>
</evidence>
<dbReference type="InterPro" id="IPR001452">
    <property type="entry name" value="SH3_domain"/>
</dbReference>
<feature type="compositionally biased region" description="Low complexity" evidence="8">
    <location>
        <begin position="351"/>
        <end position="365"/>
    </location>
</feature>
<evidence type="ECO:0000313" key="12">
    <source>
        <dbReference type="RefSeq" id="XP_003742819.1"/>
    </source>
</evidence>
<evidence type="ECO:0000256" key="2">
    <source>
        <dbReference type="ARBA" id="ARBA00022723"/>
    </source>
</evidence>
<evidence type="ECO:0000259" key="10">
    <source>
        <dbReference type="PROSITE" id="PS50023"/>
    </source>
</evidence>
<accession>A0AAJ6VXP0</accession>
<dbReference type="PROSITE" id="PS50002">
    <property type="entry name" value="SH3"/>
    <property type="match status" value="1"/>
</dbReference>
<dbReference type="InterPro" id="IPR036028">
    <property type="entry name" value="SH3-like_dom_sf"/>
</dbReference>
<sequence>MSVVNKCARCEKSVYPTEELKCLDKVWHKICFKCQECGMTLNMKTYKGFNKRPYCNAHTPVAKHTTVADTPEARRLAENTKIQSQVKYHEEFERNMKGKATQMADDPELQRLKQTSKIISNVEYHREVEKKQDMENRRRFVDGGLPGENEKSHEESGVALHQLNDVLAGINVSESRNSSTTMREIGYSSDSSSQSLRQRTAAIAQQNANASSRYSEAYKLAQDAVAANPNSDRMRNPDVNSNNVRHNSQYVQNSQSYQSVGVNQSAIMTQGQQGYSRQSSQLLHSQKPHSQTQSTPSQGQKQPTQPVMHPNPNAHYYMAGAPTQMAGQFVRPPYNAPAAPYSQNIVAMRPQLQQQQQQQQQLQQQPGAMRPSSSQQAAAYAAAQQQHKGGMYAGPPRGYAQQGAPYHQQQLQQQQQQQMQQHLQQQQMLQQQQQNLAMRSGQQMYPQQIVSPFQQLPGKFQAIYDYTAQDADEVSFSDGDLIVECARVDDGWMFGRVSRTGLKGMIPSNYVVPV</sequence>
<reference evidence="12" key="1">
    <citation type="submission" date="2025-08" db="UniProtKB">
        <authorList>
            <consortium name="RefSeq"/>
        </authorList>
    </citation>
    <scope>IDENTIFICATION</scope>
</reference>
<proteinExistence type="predicted"/>
<dbReference type="InterPro" id="IPR051759">
    <property type="entry name" value="LIM-SH3_domain_protein"/>
</dbReference>
<feature type="region of interest" description="Disordered" evidence="8">
    <location>
        <begin position="174"/>
        <end position="204"/>
    </location>
</feature>
<feature type="compositionally biased region" description="Low complexity" evidence="8">
    <location>
        <begin position="372"/>
        <end position="386"/>
    </location>
</feature>
<dbReference type="Pfam" id="PF00880">
    <property type="entry name" value="Nebulin"/>
    <property type="match status" value="2"/>
</dbReference>
<evidence type="ECO:0000256" key="6">
    <source>
        <dbReference type="PROSITE-ProRule" id="PRU00125"/>
    </source>
</evidence>
<dbReference type="GO" id="GO:0005737">
    <property type="term" value="C:cytoplasm"/>
    <property type="evidence" value="ECO:0007669"/>
    <property type="project" value="UniProtKB-ARBA"/>
</dbReference>
<feature type="domain" description="LIM zinc-binding" evidence="10">
    <location>
        <begin position="5"/>
        <end position="65"/>
    </location>
</feature>
<gene>
    <name evidence="12" type="primary">LOC100897300</name>
</gene>
<evidence type="ECO:0000313" key="11">
    <source>
        <dbReference type="Proteomes" id="UP000694867"/>
    </source>
</evidence>